<sequence>MLGSDQLAGLITIKLHTVYFAQQVVRKLDVRLVDFVNQQRYRLFSGKGLPQHAFDNVVVDVFNTLATVNV</sequence>
<protein>
    <submittedName>
        <fullName evidence="1">Uncharacterized protein</fullName>
    </submittedName>
</protein>
<gene>
    <name evidence="1" type="ORF">GALL_506860</name>
</gene>
<proteinExistence type="predicted"/>
<comment type="caution">
    <text evidence="1">The sequence shown here is derived from an EMBL/GenBank/DDBJ whole genome shotgun (WGS) entry which is preliminary data.</text>
</comment>
<organism evidence="1">
    <name type="scientific">mine drainage metagenome</name>
    <dbReference type="NCBI Taxonomy" id="410659"/>
    <lineage>
        <taxon>unclassified sequences</taxon>
        <taxon>metagenomes</taxon>
        <taxon>ecological metagenomes</taxon>
    </lineage>
</organism>
<dbReference type="AlphaFoldDB" id="A0A1J5P910"/>
<reference evidence="1" key="1">
    <citation type="submission" date="2016-10" db="EMBL/GenBank/DDBJ databases">
        <title>Sequence of Gallionella enrichment culture.</title>
        <authorList>
            <person name="Poehlein A."/>
            <person name="Muehling M."/>
            <person name="Daniel R."/>
        </authorList>
    </citation>
    <scope>NUCLEOTIDE SEQUENCE</scope>
</reference>
<name>A0A1J5P910_9ZZZZ</name>
<dbReference type="EMBL" id="MLJW01005741">
    <property type="protein sequence ID" value="OIQ67734.1"/>
    <property type="molecule type" value="Genomic_DNA"/>
</dbReference>
<accession>A0A1J5P910</accession>
<evidence type="ECO:0000313" key="1">
    <source>
        <dbReference type="EMBL" id="OIQ67734.1"/>
    </source>
</evidence>